<dbReference type="InterPro" id="IPR011492">
    <property type="entry name" value="Flavi_DEAD"/>
</dbReference>
<dbReference type="Proteomes" id="UP000622687">
    <property type="component" value="Unassembled WGS sequence"/>
</dbReference>
<feature type="domain" description="Helicase ATP-binding" evidence="1">
    <location>
        <begin position="14"/>
        <end position="157"/>
    </location>
</feature>
<name>A0A934I2G0_9CLOT</name>
<proteinExistence type="predicted"/>
<comment type="caution">
    <text evidence="2">The sequence shown here is derived from an EMBL/GenBank/DDBJ whole genome shotgun (WGS) entry which is preliminary data.</text>
</comment>
<dbReference type="AlphaFoldDB" id="A0A934I2G0"/>
<accession>A0A934I2G0</accession>
<dbReference type="InterPro" id="IPR027417">
    <property type="entry name" value="P-loop_NTPase"/>
</dbReference>
<dbReference type="EMBL" id="JAEEGB010000048">
    <property type="protein sequence ID" value="MBI6875602.1"/>
    <property type="molecule type" value="Genomic_DNA"/>
</dbReference>
<keyword evidence="3" id="KW-1185">Reference proteome</keyword>
<evidence type="ECO:0000313" key="3">
    <source>
        <dbReference type="Proteomes" id="UP000622687"/>
    </source>
</evidence>
<dbReference type="Gene3D" id="3.40.50.300">
    <property type="entry name" value="P-loop containing nucleotide triphosphate hydrolases"/>
    <property type="match status" value="2"/>
</dbReference>
<dbReference type="GO" id="GO:0005524">
    <property type="term" value="F:ATP binding"/>
    <property type="evidence" value="ECO:0007669"/>
    <property type="project" value="InterPro"/>
</dbReference>
<dbReference type="InterPro" id="IPR014001">
    <property type="entry name" value="Helicase_ATP-bd"/>
</dbReference>
<gene>
    <name evidence="2" type="ORF">I6U51_23295</name>
</gene>
<evidence type="ECO:0000313" key="2">
    <source>
        <dbReference type="EMBL" id="MBI6875602.1"/>
    </source>
</evidence>
<dbReference type="GO" id="GO:0004386">
    <property type="term" value="F:helicase activity"/>
    <property type="evidence" value="ECO:0007669"/>
    <property type="project" value="InterPro"/>
</dbReference>
<dbReference type="Pfam" id="PF07652">
    <property type="entry name" value="Flavi_DEAD"/>
    <property type="match status" value="1"/>
</dbReference>
<reference evidence="2" key="1">
    <citation type="submission" date="2020-12" db="EMBL/GenBank/DDBJ databases">
        <title>Clostridium thailandense sp. nov., a novel acetogenic bacterium isolated from peat land soil in Thailand.</title>
        <authorList>
            <person name="Chaikitkaew S."/>
            <person name="Birkeland N.K."/>
        </authorList>
    </citation>
    <scope>NUCLEOTIDE SEQUENCE</scope>
    <source>
        <strain evidence="2">DSM 17425</strain>
    </source>
</reference>
<evidence type="ECO:0000259" key="1">
    <source>
        <dbReference type="PROSITE" id="PS51192"/>
    </source>
</evidence>
<sequence>MSKGYVEELIGQAYEKWEPGDNVMILAGTGKGKSHFIKTVLNRHCRNTKKRVLLLTNRDILKNQVRKDLGLNTIITVENYQKIESMILDDKAFRDYDYIVMDECHYFFTDSAFNIKTDIFFKWMLDNNEVCKIFMTATPFVLMQYFKLHGIEVKHKYELKTNYDYLSNIYMFDDYKTIDGIIESIPKDEQILFISRSAKRAYEVSKKFKGAFICSKHNGQFNDFINQEELDNIIKKSIFKSRLLCATTVLDNGINIKEFSKVKHVIIDIFDRDIFIQCLGRKRIGQGETVTLYFKNYNGKQVNGFKSKLVHGLKLADILKELGEEEYVKKSFKNDMFYKYNSKIIDEIWDNDKDAGRKVINDCMYHKYQCDLGVCNSILNNPHKFSFKDLILNELGIEKGRIIDMEVVTKVLSTEEMLESVTGERLHKEEQKELVEFIGLKDARGRLQKSVGQLNEYLKANKIQYVIISKQIKINNKRTTVWIVEKLIE</sequence>
<protein>
    <recommendedName>
        <fullName evidence="1">Helicase ATP-binding domain-containing protein</fullName>
    </recommendedName>
</protein>
<dbReference type="SUPFAM" id="SSF52540">
    <property type="entry name" value="P-loop containing nucleoside triphosphate hydrolases"/>
    <property type="match status" value="1"/>
</dbReference>
<dbReference type="PROSITE" id="PS51192">
    <property type="entry name" value="HELICASE_ATP_BIND_1"/>
    <property type="match status" value="1"/>
</dbReference>
<organism evidence="2 3">
    <name type="scientific">Clostridium aciditolerans</name>
    <dbReference type="NCBI Taxonomy" id="339861"/>
    <lineage>
        <taxon>Bacteria</taxon>
        <taxon>Bacillati</taxon>
        <taxon>Bacillota</taxon>
        <taxon>Clostridia</taxon>
        <taxon>Eubacteriales</taxon>
        <taxon>Clostridiaceae</taxon>
        <taxon>Clostridium</taxon>
    </lineage>
</organism>
<dbReference type="RefSeq" id="WP_211144946.1">
    <property type="nucleotide sequence ID" value="NZ_JAEEGB010000048.1"/>
</dbReference>